<dbReference type="RefSeq" id="WP_208742654.1">
    <property type="nucleotide sequence ID" value="NZ_CP031778.1"/>
</dbReference>
<protein>
    <submittedName>
        <fullName evidence="1">Uncharacterized protein</fullName>
    </submittedName>
</protein>
<dbReference type="EMBL" id="CP031778">
    <property type="protein sequence ID" value="QDZ76650.1"/>
    <property type="molecule type" value="Genomic_DNA"/>
</dbReference>
<reference evidence="1 2" key="1">
    <citation type="journal article" date="2019" name="Ecotoxicol. Environ. Saf.">
        <title>Microbial characterization of heavy metal resistant bacterial strains isolated from an electroplating wastewater treatment plant.</title>
        <authorList>
            <person name="Cai X."/>
            <person name="Zheng X."/>
            <person name="Zhang D."/>
            <person name="Iqbal W."/>
            <person name="Liu C."/>
            <person name="Yang B."/>
            <person name="Zhao X."/>
            <person name="Lu X."/>
            <person name="Mao Y."/>
        </authorList>
    </citation>
    <scope>NUCLEOTIDE SEQUENCE [LARGE SCALE GENOMIC DNA]</scope>
    <source>
        <strain evidence="1 2">Co1-1</strain>
    </source>
</reference>
<gene>
    <name evidence="1" type="ORF">D0437_27830</name>
</gene>
<dbReference type="Proteomes" id="UP000321735">
    <property type="component" value="Chromosome"/>
</dbReference>
<evidence type="ECO:0000313" key="2">
    <source>
        <dbReference type="Proteomes" id="UP000321735"/>
    </source>
</evidence>
<sequence>MGKLMRKKSVEPITLDGGVGEQSATLHSIHVYMEESLTQQAKTEKTMKEHTKKLEAICVDVQAVNQRFEEATKSHVVTRIIREQLQRERYEKAHKLAKENVQLTTDDCFKIEKMVEQIGEHAREKVEAIVAEEATKRETTQIMRQITSYLKKKLALRSIEDISNNLIDQHKVLLQGVTRKRLDTFMKKGGR</sequence>
<evidence type="ECO:0000313" key="1">
    <source>
        <dbReference type="EMBL" id="QDZ76650.1"/>
    </source>
</evidence>
<organism evidence="1 2">
    <name type="scientific">Bacillus cereus</name>
    <dbReference type="NCBI Taxonomy" id="1396"/>
    <lineage>
        <taxon>Bacteria</taxon>
        <taxon>Bacillati</taxon>
        <taxon>Bacillota</taxon>
        <taxon>Bacilli</taxon>
        <taxon>Bacillales</taxon>
        <taxon>Bacillaceae</taxon>
        <taxon>Bacillus</taxon>
        <taxon>Bacillus cereus group</taxon>
    </lineage>
</organism>
<name>A0A9X7M0U1_BACCE</name>
<accession>A0A9X7M0U1</accession>
<dbReference type="AlphaFoldDB" id="A0A9X7M0U1"/>
<proteinExistence type="predicted"/>